<feature type="domain" description="Myb/SANT-like DNA-binding" evidence="3">
    <location>
        <begin position="98"/>
        <end position="166"/>
    </location>
</feature>
<dbReference type="Pfam" id="PF13837">
    <property type="entry name" value="Myb_DNA-bind_4"/>
    <property type="match status" value="1"/>
</dbReference>
<protein>
    <recommendedName>
        <fullName evidence="3">Myb/SANT-like DNA-binding domain-containing protein</fullName>
    </recommendedName>
</protein>
<reference evidence="4 5" key="1">
    <citation type="submission" date="2023-03" db="EMBL/GenBank/DDBJ databases">
        <title>Genome insight into feeding habits of ladybird beetles.</title>
        <authorList>
            <person name="Li H.-S."/>
            <person name="Huang Y.-H."/>
            <person name="Pang H."/>
        </authorList>
    </citation>
    <scope>NUCLEOTIDE SEQUENCE [LARGE SCALE GENOMIC DNA]</scope>
    <source>
        <strain evidence="4">SYSU_2023b</strain>
        <tissue evidence="4">Whole body</tissue>
    </source>
</reference>
<dbReference type="EMBL" id="JARQZJ010000133">
    <property type="protein sequence ID" value="KAK9892222.1"/>
    <property type="molecule type" value="Genomic_DNA"/>
</dbReference>
<evidence type="ECO:0000313" key="5">
    <source>
        <dbReference type="Proteomes" id="UP001431783"/>
    </source>
</evidence>
<sequence>MSKSRLCKIIPAEVTDVIDGSFIVNLPDGEQYKVEGGNIPMKKGSLIRFGKNSFLKLTNDFEEEPVEEITILKVEPEDHAKDDFDTFSSFAREKNHAVWEDKSTRMLIDMYKEIRPSVDGHRLKTMRNMWERISDRLHSHGYTFDYQQVESKWKSLVRSYRSGLVHGARRKAHYQAGPFEHEIAEILSSQGVSYEVINMDENAEEDSHYSSVASSSADHDKGTTKNNQYESSFNDGGRDLSLLVKAIYKRIKQKENADKVKEEQREKLISAIQERNQLLKKIYLLKDR</sequence>
<name>A0AAW1VGL9_9CUCU</name>
<accession>A0AAW1VGL9</accession>
<comment type="caution">
    <text evidence="4">The sequence shown here is derived from an EMBL/GenBank/DDBJ whole genome shotgun (WGS) entry which is preliminary data.</text>
</comment>
<organism evidence="4 5">
    <name type="scientific">Henosepilachna vigintioctopunctata</name>
    <dbReference type="NCBI Taxonomy" id="420089"/>
    <lineage>
        <taxon>Eukaryota</taxon>
        <taxon>Metazoa</taxon>
        <taxon>Ecdysozoa</taxon>
        <taxon>Arthropoda</taxon>
        <taxon>Hexapoda</taxon>
        <taxon>Insecta</taxon>
        <taxon>Pterygota</taxon>
        <taxon>Neoptera</taxon>
        <taxon>Endopterygota</taxon>
        <taxon>Coleoptera</taxon>
        <taxon>Polyphaga</taxon>
        <taxon>Cucujiformia</taxon>
        <taxon>Coccinelloidea</taxon>
        <taxon>Coccinellidae</taxon>
        <taxon>Epilachninae</taxon>
        <taxon>Epilachnini</taxon>
        <taxon>Henosepilachna</taxon>
    </lineage>
</organism>
<evidence type="ECO:0000259" key="3">
    <source>
        <dbReference type="Pfam" id="PF13837"/>
    </source>
</evidence>
<gene>
    <name evidence="4" type="ORF">WA026_019025</name>
</gene>
<dbReference type="Gene3D" id="1.10.10.60">
    <property type="entry name" value="Homeodomain-like"/>
    <property type="match status" value="1"/>
</dbReference>
<dbReference type="AlphaFoldDB" id="A0AAW1VGL9"/>
<keyword evidence="1" id="KW-0175">Coiled coil</keyword>
<dbReference type="Proteomes" id="UP001431783">
    <property type="component" value="Unassembled WGS sequence"/>
</dbReference>
<evidence type="ECO:0000313" key="4">
    <source>
        <dbReference type="EMBL" id="KAK9892222.1"/>
    </source>
</evidence>
<evidence type="ECO:0000256" key="1">
    <source>
        <dbReference type="SAM" id="Coils"/>
    </source>
</evidence>
<dbReference type="InterPro" id="IPR044822">
    <property type="entry name" value="Myb_DNA-bind_4"/>
</dbReference>
<feature type="coiled-coil region" evidence="1">
    <location>
        <begin position="254"/>
        <end position="281"/>
    </location>
</feature>
<evidence type="ECO:0000256" key="2">
    <source>
        <dbReference type="SAM" id="MobiDB-lite"/>
    </source>
</evidence>
<keyword evidence="5" id="KW-1185">Reference proteome</keyword>
<proteinExistence type="predicted"/>
<feature type="region of interest" description="Disordered" evidence="2">
    <location>
        <begin position="205"/>
        <end position="232"/>
    </location>
</feature>